<evidence type="ECO:0000256" key="5">
    <source>
        <dbReference type="PIRSR" id="PIRSR031924-50"/>
    </source>
</evidence>
<evidence type="ECO:0000256" key="1">
    <source>
        <dbReference type="ARBA" id="ARBA00022553"/>
    </source>
</evidence>
<accession>A0A7W9BF36</accession>
<keyword evidence="2 4" id="KW-0479">Metal-binding</keyword>
<feature type="binding site" evidence="6">
    <location>
        <position position="102"/>
    </location>
    <ligand>
        <name>substrate</name>
    </ligand>
</feature>
<comment type="catalytic activity">
    <reaction evidence="4">
        <text>a phosphate monoester + H2O = an alcohol + phosphate</text>
        <dbReference type="Rhea" id="RHEA:15017"/>
        <dbReference type="ChEBI" id="CHEBI:15377"/>
        <dbReference type="ChEBI" id="CHEBI:30879"/>
        <dbReference type="ChEBI" id="CHEBI:43474"/>
        <dbReference type="ChEBI" id="CHEBI:67140"/>
        <dbReference type="EC" id="3.1.3.1"/>
    </reaction>
</comment>
<feature type="active site" description="Phosphothreonine intermediate" evidence="5">
    <location>
        <position position="81"/>
    </location>
</feature>
<gene>
    <name evidence="8" type="ORF">FHS94_002853</name>
</gene>
<dbReference type="Gene3D" id="3.40.720.10">
    <property type="entry name" value="Alkaline Phosphatase, subunit A"/>
    <property type="match status" value="1"/>
</dbReference>
<evidence type="ECO:0000313" key="8">
    <source>
        <dbReference type="EMBL" id="MBB5715996.1"/>
    </source>
</evidence>
<dbReference type="CDD" id="cd16016">
    <property type="entry name" value="AP-SPAP"/>
    <property type="match status" value="1"/>
</dbReference>
<protein>
    <recommendedName>
        <fullName evidence="4">Alkaline phosphatase</fullName>
        <ecNumber evidence="4">3.1.3.1</ecNumber>
    </recommendedName>
</protein>
<reference evidence="8 9" key="1">
    <citation type="submission" date="2020-08" db="EMBL/GenBank/DDBJ databases">
        <title>Genomic Encyclopedia of Type Strains, Phase IV (KMG-IV): sequencing the most valuable type-strain genomes for metagenomic binning, comparative biology and taxonomic classification.</title>
        <authorList>
            <person name="Goeker M."/>
        </authorList>
    </citation>
    <scope>NUCLEOTIDE SEQUENCE [LARGE SCALE GENOMIC DNA]</scope>
    <source>
        <strain evidence="8 9">DSM 100044</strain>
    </source>
</reference>
<comment type="function">
    <text evidence="4">Alkaline phosphatase with broad substrate specificity.</text>
</comment>
<evidence type="ECO:0000256" key="3">
    <source>
        <dbReference type="ARBA" id="ARBA00022729"/>
    </source>
</evidence>
<dbReference type="EC" id="3.1.3.1" evidence="4"/>
<keyword evidence="1 5" id="KW-0597">Phosphoprotein</keyword>
<keyword evidence="3 7" id="KW-0732">Signal</keyword>
<keyword evidence="4" id="KW-0862">Zinc</keyword>
<dbReference type="EMBL" id="JACIJK010000008">
    <property type="protein sequence ID" value="MBB5715996.1"/>
    <property type="molecule type" value="Genomic_DNA"/>
</dbReference>
<keyword evidence="9" id="KW-1185">Reference proteome</keyword>
<dbReference type="GO" id="GO:0004035">
    <property type="term" value="F:alkaline phosphatase activity"/>
    <property type="evidence" value="ECO:0007669"/>
    <property type="project" value="UniProtKB-EC"/>
</dbReference>
<organism evidence="8 9">
    <name type="scientific">Sphingomonas aerophila</name>
    <dbReference type="NCBI Taxonomy" id="1344948"/>
    <lineage>
        <taxon>Bacteria</taxon>
        <taxon>Pseudomonadati</taxon>
        <taxon>Pseudomonadota</taxon>
        <taxon>Alphaproteobacteria</taxon>
        <taxon>Sphingomonadales</taxon>
        <taxon>Sphingomonadaceae</taxon>
        <taxon>Sphingomonas</taxon>
    </lineage>
</organism>
<dbReference type="Pfam" id="PF01663">
    <property type="entry name" value="Phosphodiest"/>
    <property type="match status" value="1"/>
</dbReference>
<evidence type="ECO:0000256" key="6">
    <source>
        <dbReference type="PIRSR" id="PIRSR031924-51"/>
    </source>
</evidence>
<dbReference type="AlphaFoldDB" id="A0A7W9BF36"/>
<dbReference type="GO" id="GO:0046872">
    <property type="term" value="F:metal ion binding"/>
    <property type="evidence" value="ECO:0007669"/>
    <property type="project" value="UniProtKB-KW"/>
</dbReference>
<evidence type="ECO:0000256" key="4">
    <source>
        <dbReference type="PIRNR" id="PIRNR031924"/>
    </source>
</evidence>
<feature type="signal peptide" evidence="7">
    <location>
        <begin position="1"/>
        <end position="22"/>
    </location>
</feature>
<proteinExistence type="predicted"/>
<comment type="caution">
    <text evidence="8">The sequence shown here is derived from an EMBL/GenBank/DDBJ whole genome shotgun (WGS) entry which is preliminary data.</text>
</comment>
<dbReference type="RefSeq" id="WP_184058827.1">
    <property type="nucleotide sequence ID" value="NZ_JACIJK010000008.1"/>
</dbReference>
<dbReference type="SUPFAM" id="SSF53649">
    <property type="entry name" value="Alkaline phosphatase-like"/>
    <property type="match status" value="1"/>
</dbReference>
<evidence type="ECO:0000256" key="2">
    <source>
        <dbReference type="ARBA" id="ARBA00022723"/>
    </source>
</evidence>
<dbReference type="PANTHER" id="PTHR10151:SF120">
    <property type="entry name" value="BIS(5'-ADENOSYL)-TRIPHOSPHATASE"/>
    <property type="match status" value="1"/>
</dbReference>
<dbReference type="InterPro" id="IPR002591">
    <property type="entry name" value="Phosphodiest/P_Trfase"/>
</dbReference>
<dbReference type="Proteomes" id="UP000546200">
    <property type="component" value="Unassembled WGS sequence"/>
</dbReference>
<comment type="cofactor">
    <cofactor evidence="4">
        <name>Zn(2+)</name>
        <dbReference type="ChEBI" id="CHEBI:29105"/>
    </cofactor>
    <text evidence="4">Binds 2 Zn(2+) ions.</text>
</comment>
<feature type="binding site" evidence="6">
    <location>
        <begin position="163"/>
        <end position="165"/>
    </location>
    <ligand>
        <name>substrate</name>
    </ligand>
</feature>
<dbReference type="PANTHER" id="PTHR10151">
    <property type="entry name" value="ECTONUCLEOTIDE PYROPHOSPHATASE/PHOSPHODIESTERASE"/>
    <property type="match status" value="1"/>
</dbReference>
<dbReference type="PIRSF" id="PIRSF031924">
    <property type="entry name" value="Pi-irrepressible_AP"/>
    <property type="match status" value="1"/>
</dbReference>
<evidence type="ECO:0000256" key="7">
    <source>
        <dbReference type="SAM" id="SignalP"/>
    </source>
</evidence>
<dbReference type="InterPro" id="IPR026263">
    <property type="entry name" value="Alkaline_phosphatase_prok"/>
</dbReference>
<evidence type="ECO:0000313" key="9">
    <source>
        <dbReference type="Proteomes" id="UP000546200"/>
    </source>
</evidence>
<feature type="chain" id="PRO_5031201034" description="Alkaline phosphatase" evidence="7">
    <location>
        <begin position="23"/>
        <end position="545"/>
    </location>
</feature>
<dbReference type="InterPro" id="IPR017850">
    <property type="entry name" value="Alkaline_phosphatase_core_sf"/>
</dbReference>
<dbReference type="Gene3D" id="3.30.1360.150">
    <property type="match status" value="1"/>
</dbReference>
<name>A0A7W9BF36_9SPHN</name>
<sequence length="545" mass="57002">MPRSARLLAAAALALTSLPVTAQQAPPRAVVKPKLIVAISVDQFSADLFAQYRGRFTGGLARLQTGVVFPSGYQSHAATETCPGHSTILTGMRPAHTGIVANNWTDLHSARADKVIYCAEDESVPGSTSSSYTVSDKHLKVPTLGEMMKVADPRTRVVSVAGKDRAAVMMGGHKVDELWWWDGKAFTSYAGRTTPAAVTRANTAVAALIAQPQAALELPSYCKPLALPVAAGGMTIGAGRLERAAGDAKAFRASPASDAAVAALAMGLIQDMQLGQGPATDLIAIGESATDYVGHTYGTEGTEMCLQLTHLDRTLGSLFEQLDATGIDYEVVLTADHGGNDAPEREREHAVPAASRVDASLAAKAVGSAVAAQLGLPGQLLYGEGGNGDVWIDPALPAATRARVAAAATAIYQRNPQVAAVLSRATIAATPMPSGPPETWTLAERARASFDPARSGDLLVLLKPRITAIPQYARGYAATHGSPWDYDRRVPILFWRRGMTGFEQPLSVETVDIAPTLAATIGLRVAGLDGRCLDLDAGPASSCPN</sequence>